<dbReference type="PROSITE" id="PS52016">
    <property type="entry name" value="TONB_DEPENDENT_REC_3"/>
    <property type="match status" value="1"/>
</dbReference>
<name>A0ABV8SWR1_9GAMM</name>
<gene>
    <name evidence="13" type="ORF">ACFPN2_23315</name>
</gene>
<dbReference type="PANTHER" id="PTHR47234">
    <property type="match status" value="1"/>
</dbReference>
<evidence type="ECO:0000256" key="2">
    <source>
        <dbReference type="ARBA" id="ARBA00022448"/>
    </source>
</evidence>
<feature type="signal peptide" evidence="10">
    <location>
        <begin position="1"/>
        <end position="26"/>
    </location>
</feature>
<evidence type="ECO:0000256" key="9">
    <source>
        <dbReference type="RuleBase" id="RU003357"/>
    </source>
</evidence>
<keyword evidence="6 8" id="KW-0472">Membrane</keyword>
<comment type="caution">
    <text evidence="13">The sequence shown here is derived from an EMBL/GenBank/DDBJ whole genome shotgun (WGS) entry which is preliminary data.</text>
</comment>
<protein>
    <submittedName>
        <fullName evidence="13">TonB-dependent receptor plug domain-containing protein</fullName>
    </submittedName>
</protein>
<sequence length="896" mass="94415">MNISTSVRALLGRGALVMLGASAAQAQDAQSPSGGAQVEQLEEIIVTGTFIRNAAPTGTNVVPLTRDEVIATGATNANEVLATIPQVSSNFNQVRAVQTSQFGINNLAPNLRNLGAAGGATTLVLMDGHRITNAGVLSTSPDPDVIPPGVLERVEIVPDGGSSLYGSDAVGGVINFITRKSVEGFEIAGHYGTGDNYYTTDLNLTAGTSWDSGSGYLSYVYAENDDIFGRDRDFVRQTAPNTGHCGAGTVFVGTTAYPMPGLVAGPLADCDSTDDATMVPSQTRHSVFGGLTQQLGDAITLDVRAFYTKRESEGQSDPENAGSGGAGQTVVICSPAVGAVNCRNFGGVVFPGYTPVAGDVGVQRVAFNYGGLVDTRQLNDLEEFQITPTLTADIGGDWQLRVLGSYGESTTDIWQQQINATPQLLAIATGALNPYNVQATNPAALNGVFQNFVGHGVQELINARAIVDGSLFDLPGGSVRLAAGAEYIKESLSDVVFGYFTPGTEGSAVPVDADRNVKSGFAELVIPIVGDPNAFTGVKSLTLSASARYDDYSDFGDTTNPKFGLTYQPLDWITLRGNKGKSFNAPSLADTNAPDTRSFTLPAVASLNPNVPLTDPAQQLVVLVGGNSELGPQEADTWSLGIDIDAPFLEGLSFSATYYNIQLTNQIALPPLTQQIYSPAYAQYAIMNPTLDQVQARLGSVPYLGPPLASLYTATYGPYALLDFRRQNLGEVKQDGIDFNVKYNFDIGSGRYYVGVAGTHTLSRDVASIRGAQFIDVLDSPGGSDLAYVVSIGGQVGNFTASAAWNHSDGYGLTPALVTPRFGSQTSVDSFDTLDLFFKYDLWGEGLTKDLSFTLNVENALDEDPPFYGAGDGGLSGYTNGSTLGRLFLLGVRKQF</sequence>
<dbReference type="InterPro" id="IPR039426">
    <property type="entry name" value="TonB-dep_rcpt-like"/>
</dbReference>
<dbReference type="EMBL" id="JBHSDU010000014">
    <property type="protein sequence ID" value="MFC4312031.1"/>
    <property type="molecule type" value="Genomic_DNA"/>
</dbReference>
<proteinExistence type="inferred from homology"/>
<keyword evidence="10" id="KW-0732">Signal</keyword>
<dbReference type="InterPro" id="IPR000531">
    <property type="entry name" value="Beta-barrel_TonB"/>
</dbReference>
<evidence type="ECO:0000259" key="11">
    <source>
        <dbReference type="Pfam" id="PF00593"/>
    </source>
</evidence>
<evidence type="ECO:0000313" key="13">
    <source>
        <dbReference type="EMBL" id="MFC4312031.1"/>
    </source>
</evidence>
<keyword evidence="13" id="KW-0675">Receptor</keyword>
<feature type="chain" id="PRO_5045849203" evidence="10">
    <location>
        <begin position="27"/>
        <end position="896"/>
    </location>
</feature>
<dbReference type="Pfam" id="PF00593">
    <property type="entry name" value="TonB_dep_Rec_b-barrel"/>
    <property type="match status" value="1"/>
</dbReference>
<accession>A0ABV8SWR1</accession>
<evidence type="ECO:0000256" key="8">
    <source>
        <dbReference type="PROSITE-ProRule" id="PRU01360"/>
    </source>
</evidence>
<evidence type="ECO:0000256" key="5">
    <source>
        <dbReference type="ARBA" id="ARBA00023077"/>
    </source>
</evidence>
<dbReference type="Gene3D" id="2.40.170.20">
    <property type="entry name" value="TonB-dependent receptor, beta-barrel domain"/>
    <property type="match status" value="1"/>
</dbReference>
<evidence type="ECO:0000256" key="1">
    <source>
        <dbReference type="ARBA" id="ARBA00004571"/>
    </source>
</evidence>
<keyword evidence="5 9" id="KW-0798">TonB box</keyword>
<evidence type="ECO:0000259" key="12">
    <source>
        <dbReference type="Pfam" id="PF07715"/>
    </source>
</evidence>
<dbReference type="Proteomes" id="UP001595904">
    <property type="component" value="Unassembled WGS sequence"/>
</dbReference>
<evidence type="ECO:0000256" key="10">
    <source>
        <dbReference type="SAM" id="SignalP"/>
    </source>
</evidence>
<evidence type="ECO:0000256" key="4">
    <source>
        <dbReference type="ARBA" id="ARBA00022692"/>
    </source>
</evidence>
<dbReference type="InterPro" id="IPR036942">
    <property type="entry name" value="Beta-barrel_TonB_sf"/>
</dbReference>
<keyword evidence="2 8" id="KW-0813">Transport</keyword>
<dbReference type="InterPro" id="IPR012910">
    <property type="entry name" value="Plug_dom"/>
</dbReference>
<dbReference type="SUPFAM" id="SSF56935">
    <property type="entry name" value="Porins"/>
    <property type="match status" value="1"/>
</dbReference>
<keyword evidence="3 8" id="KW-1134">Transmembrane beta strand</keyword>
<comment type="subcellular location">
    <subcellularLocation>
        <location evidence="1 8">Cell outer membrane</location>
        <topology evidence="1 8">Multi-pass membrane protein</topology>
    </subcellularLocation>
</comment>
<reference evidence="14" key="1">
    <citation type="journal article" date="2019" name="Int. J. Syst. Evol. Microbiol.">
        <title>The Global Catalogue of Microorganisms (GCM) 10K type strain sequencing project: providing services to taxonomists for standard genome sequencing and annotation.</title>
        <authorList>
            <consortium name="The Broad Institute Genomics Platform"/>
            <consortium name="The Broad Institute Genome Sequencing Center for Infectious Disease"/>
            <person name="Wu L."/>
            <person name="Ma J."/>
        </authorList>
    </citation>
    <scope>NUCLEOTIDE SEQUENCE [LARGE SCALE GENOMIC DNA]</scope>
    <source>
        <strain evidence="14">CGMCC 1.10759</strain>
    </source>
</reference>
<keyword evidence="7 8" id="KW-0998">Cell outer membrane</keyword>
<evidence type="ECO:0000256" key="7">
    <source>
        <dbReference type="ARBA" id="ARBA00023237"/>
    </source>
</evidence>
<keyword evidence="14" id="KW-1185">Reference proteome</keyword>
<evidence type="ECO:0000313" key="14">
    <source>
        <dbReference type="Proteomes" id="UP001595904"/>
    </source>
</evidence>
<evidence type="ECO:0000256" key="6">
    <source>
        <dbReference type="ARBA" id="ARBA00023136"/>
    </source>
</evidence>
<dbReference type="InterPro" id="IPR037066">
    <property type="entry name" value="Plug_dom_sf"/>
</dbReference>
<dbReference type="PANTHER" id="PTHR47234:SF2">
    <property type="entry name" value="TONB-DEPENDENT RECEPTOR"/>
    <property type="match status" value="1"/>
</dbReference>
<keyword evidence="4 8" id="KW-0812">Transmembrane</keyword>
<dbReference type="Pfam" id="PF07715">
    <property type="entry name" value="Plug"/>
    <property type="match status" value="1"/>
</dbReference>
<feature type="domain" description="TonB-dependent receptor-like beta-barrel" evidence="11">
    <location>
        <begin position="376"/>
        <end position="859"/>
    </location>
</feature>
<comment type="similarity">
    <text evidence="8 9">Belongs to the TonB-dependent receptor family.</text>
</comment>
<dbReference type="Gene3D" id="2.170.130.10">
    <property type="entry name" value="TonB-dependent receptor, plug domain"/>
    <property type="match status" value="1"/>
</dbReference>
<organism evidence="13 14">
    <name type="scientific">Steroidobacter flavus</name>
    <dbReference type="NCBI Taxonomy" id="1842136"/>
    <lineage>
        <taxon>Bacteria</taxon>
        <taxon>Pseudomonadati</taxon>
        <taxon>Pseudomonadota</taxon>
        <taxon>Gammaproteobacteria</taxon>
        <taxon>Steroidobacterales</taxon>
        <taxon>Steroidobacteraceae</taxon>
        <taxon>Steroidobacter</taxon>
    </lineage>
</organism>
<dbReference type="RefSeq" id="WP_380601084.1">
    <property type="nucleotide sequence ID" value="NZ_JBHSDU010000014.1"/>
</dbReference>
<feature type="domain" description="TonB-dependent receptor plug" evidence="12">
    <location>
        <begin position="60"/>
        <end position="173"/>
    </location>
</feature>
<evidence type="ECO:0000256" key="3">
    <source>
        <dbReference type="ARBA" id="ARBA00022452"/>
    </source>
</evidence>